<feature type="region of interest" description="Disordered" evidence="11">
    <location>
        <begin position="298"/>
        <end position="335"/>
    </location>
</feature>
<keyword evidence="4" id="KW-0282">Flagellum</keyword>
<gene>
    <name evidence="12" type="ORF">Fcan01_05896</name>
</gene>
<proteinExistence type="inferred from homology"/>
<evidence type="ECO:0000256" key="7">
    <source>
        <dbReference type="ARBA" id="ARBA00023273"/>
    </source>
</evidence>
<organism evidence="12 13">
    <name type="scientific">Folsomia candida</name>
    <name type="common">Springtail</name>
    <dbReference type="NCBI Taxonomy" id="158441"/>
    <lineage>
        <taxon>Eukaryota</taxon>
        <taxon>Metazoa</taxon>
        <taxon>Ecdysozoa</taxon>
        <taxon>Arthropoda</taxon>
        <taxon>Hexapoda</taxon>
        <taxon>Collembola</taxon>
        <taxon>Entomobryomorpha</taxon>
        <taxon>Isotomoidea</taxon>
        <taxon>Isotomidae</taxon>
        <taxon>Proisotominae</taxon>
        <taxon>Folsomia</taxon>
    </lineage>
</organism>
<evidence type="ECO:0000256" key="1">
    <source>
        <dbReference type="ARBA" id="ARBA00004611"/>
    </source>
</evidence>
<name>A0A226ESC2_FOLCA</name>
<evidence type="ECO:0000256" key="8">
    <source>
        <dbReference type="ARBA" id="ARBA00037822"/>
    </source>
</evidence>
<evidence type="ECO:0000313" key="12">
    <source>
        <dbReference type="EMBL" id="OXA60502.1"/>
    </source>
</evidence>
<comment type="similarity">
    <text evidence="9">Belongs to the flagellar radial spoke RSP9 family.</text>
</comment>
<evidence type="ECO:0000256" key="10">
    <source>
        <dbReference type="ARBA" id="ARBA00041080"/>
    </source>
</evidence>
<dbReference type="AlphaFoldDB" id="A0A226ESC2"/>
<dbReference type="PANTHER" id="PTHR22069">
    <property type="entry name" value="MITOCHONDRIAL RIBOSOMAL PROTEIN S18"/>
    <property type="match status" value="1"/>
</dbReference>
<dbReference type="InterPro" id="IPR055316">
    <property type="entry name" value="RSP9"/>
</dbReference>
<keyword evidence="13" id="KW-1185">Reference proteome</keyword>
<evidence type="ECO:0000256" key="9">
    <source>
        <dbReference type="ARBA" id="ARBA00038319"/>
    </source>
</evidence>
<keyword evidence="5" id="KW-0969">Cilium</keyword>
<dbReference type="PANTHER" id="PTHR22069:SF0">
    <property type="entry name" value="RADIAL SPOKE HEAD PROTEIN 9 HOMOLOG"/>
    <property type="match status" value="1"/>
</dbReference>
<dbReference type="GO" id="GO:0060294">
    <property type="term" value="P:cilium movement involved in cell motility"/>
    <property type="evidence" value="ECO:0007669"/>
    <property type="project" value="InterPro"/>
</dbReference>
<keyword evidence="2" id="KW-0963">Cytoplasm</keyword>
<dbReference type="GO" id="GO:0035082">
    <property type="term" value="P:axoneme assembly"/>
    <property type="evidence" value="ECO:0007669"/>
    <property type="project" value="InterPro"/>
</dbReference>
<keyword evidence="6" id="KW-0206">Cytoskeleton</keyword>
<evidence type="ECO:0000256" key="4">
    <source>
        <dbReference type="ARBA" id="ARBA00022846"/>
    </source>
</evidence>
<dbReference type="OMA" id="TFYHVPN"/>
<dbReference type="InterPro" id="IPR006802">
    <property type="entry name" value="Radial_spoke"/>
</dbReference>
<dbReference type="GO" id="GO:0001534">
    <property type="term" value="C:radial spoke"/>
    <property type="evidence" value="ECO:0007669"/>
    <property type="project" value="InterPro"/>
</dbReference>
<comment type="caution">
    <text evidence="12">The sequence shown here is derived from an EMBL/GenBank/DDBJ whole genome shotgun (WGS) entry which is preliminary data.</text>
</comment>
<keyword evidence="3" id="KW-0970">Cilium biogenesis/degradation</keyword>
<evidence type="ECO:0000256" key="2">
    <source>
        <dbReference type="ARBA" id="ARBA00022490"/>
    </source>
</evidence>
<dbReference type="EMBL" id="LNIX01000002">
    <property type="protein sequence ID" value="OXA60502.1"/>
    <property type="molecule type" value="Genomic_DNA"/>
</dbReference>
<dbReference type="Pfam" id="PF04712">
    <property type="entry name" value="Radial_spoke"/>
    <property type="match status" value="1"/>
</dbReference>
<evidence type="ECO:0000256" key="3">
    <source>
        <dbReference type="ARBA" id="ARBA00022794"/>
    </source>
</evidence>
<evidence type="ECO:0000256" key="11">
    <source>
        <dbReference type="SAM" id="MobiDB-lite"/>
    </source>
</evidence>
<protein>
    <recommendedName>
        <fullName evidence="10">Radial spoke head protein 9 homolog</fullName>
    </recommendedName>
</protein>
<sequence length="335" mass="37733">MDWRGMNFALDYLASTGTVFSVEQRVAIQSSLTILQQDNKFNYVHFLGKICGTERDYYFVCGIGKDYIKDRAYFYSINMGIDWVMLPLPNAGNIELGLACRGHFIGDPTADSETDIVPDNQDEIMEGDDWVTIKEEERLGATIAGIMNEVAIIPRGALIKSVNGLVTENKLFEGVPKVNATQFHSYYHLRRPENPWDRNIVVRADYNLSLDFLDSIACDLPIGCWSLQMDSLETTVFARSLYWPGFVAYHVMDTPRYGFIYIGTGKKNWDVPFMILPPPRAIKASVVEGGGDYQFDMGKETAEMPGEGGDFPYESGPDGRPYVPQELMDEEEEGN</sequence>
<dbReference type="GO" id="GO:0044458">
    <property type="term" value="P:motile cilium assembly"/>
    <property type="evidence" value="ECO:0007669"/>
    <property type="project" value="TreeGrafter"/>
</dbReference>
<reference evidence="12 13" key="1">
    <citation type="submission" date="2015-12" db="EMBL/GenBank/DDBJ databases">
        <title>The genome of Folsomia candida.</title>
        <authorList>
            <person name="Faddeeva A."/>
            <person name="Derks M.F."/>
            <person name="Anvar Y."/>
            <person name="Smit S."/>
            <person name="Van Straalen N."/>
            <person name="Roelofs D."/>
        </authorList>
    </citation>
    <scope>NUCLEOTIDE SEQUENCE [LARGE SCALE GENOMIC DNA]</scope>
    <source>
        <strain evidence="12 13">VU population</strain>
        <tissue evidence="12">Whole body</tissue>
    </source>
</reference>
<comment type="subcellular location">
    <subcellularLocation>
        <location evidence="8">Cell projection</location>
        <location evidence="8">Kinocilium</location>
    </subcellularLocation>
    <subcellularLocation>
        <location evidence="1">Cytoplasm</location>
        <location evidence="1">Cytoskeleton</location>
        <location evidence="1">Flagellum axoneme</location>
    </subcellularLocation>
</comment>
<dbReference type="Proteomes" id="UP000198287">
    <property type="component" value="Unassembled WGS sequence"/>
</dbReference>
<dbReference type="GO" id="GO:0060091">
    <property type="term" value="C:kinocilium"/>
    <property type="evidence" value="ECO:0007669"/>
    <property type="project" value="UniProtKB-SubCell"/>
</dbReference>
<accession>A0A226ESC2</accession>
<dbReference type="OrthoDB" id="10258956at2759"/>
<keyword evidence="7" id="KW-0966">Cell projection</keyword>
<evidence type="ECO:0000256" key="5">
    <source>
        <dbReference type="ARBA" id="ARBA00023069"/>
    </source>
</evidence>
<evidence type="ECO:0000313" key="13">
    <source>
        <dbReference type="Proteomes" id="UP000198287"/>
    </source>
</evidence>
<evidence type="ECO:0000256" key="6">
    <source>
        <dbReference type="ARBA" id="ARBA00023212"/>
    </source>
</evidence>
<dbReference type="STRING" id="158441.A0A226ESC2"/>